<evidence type="ECO:0000313" key="5">
    <source>
        <dbReference type="EMBL" id="MDR8019425.1"/>
    </source>
</evidence>
<reference evidence="5 6" key="1">
    <citation type="submission" date="2023-09" db="EMBL/GenBank/DDBJ databases">
        <title>Description of three actinobacteria isolated from air of manufacturing shop in a pharmaceutical factory.</title>
        <authorList>
            <person name="Zhang D.-F."/>
        </authorList>
    </citation>
    <scope>NUCLEOTIDE SEQUENCE [LARGE SCALE GENOMIC DNA]</scope>
    <source>
        <strain evidence="5 6">LY-0111</strain>
    </source>
</reference>
<organism evidence="5 6">
    <name type="scientific">Nesterenkonia aerolata</name>
    <dbReference type="NCBI Taxonomy" id="3074079"/>
    <lineage>
        <taxon>Bacteria</taxon>
        <taxon>Bacillati</taxon>
        <taxon>Actinomycetota</taxon>
        <taxon>Actinomycetes</taxon>
        <taxon>Micrococcales</taxon>
        <taxon>Micrococcaceae</taxon>
        <taxon>Nesterenkonia</taxon>
    </lineage>
</organism>
<evidence type="ECO:0000256" key="3">
    <source>
        <dbReference type="SAM" id="MobiDB-lite"/>
    </source>
</evidence>
<accession>A0ABU2DST2</accession>
<dbReference type="InterPro" id="IPR016181">
    <property type="entry name" value="Acyl_CoA_acyltransferase"/>
</dbReference>
<proteinExistence type="predicted"/>
<dbReference type="PANTHER" id="PTHR43877">
    <property type="entry name" value="AMINOALKYLPHOSPHONATE N-ACETYLTRANSFERASE-RELATED-RELATED"/>
    <property type="match status" value="1"/>
</dbReference>
<dbReference type="Pfam" id="PF13673">
    <property type="entry name" value="Acetyltransf_10"/>
    <property type="match status" value="1"/>
</dbReference>
<dbReference type="PROSITE" id="PS51186">
    <property type="entry name" value="GNAT"/>
    <property type="match status" value="1"/>
</dbReference>
<feature type="domain" description="N-acetyltransferase" evidence="4">
    <location>
        <begin position="13"/>
        <end position="150"/>
    </location>
</feature>
<dbReference type="EMBL" id="JAVKGR010000007">
    <property type="protein sequence ID" value="MDR8019425.1"/>
    <property type="molecule type" value="Genomic_DNA"/>
</dbReference>
<dbReference type="RefSeq" id="WP_310548416.1">
    <property type="nucleotide sequence ID" value="NZ_JAVKGR010000007.1"/>
</dbReference>
<dbReference type="Gene3D" id="3.40.630.30">
    <property type="match status" value="1"/>
</dbReference>
<keyword evidence="6" id="KW-1185">Reference proteome</keyword>
<evidence type="ECO:0000313" key="6">
    <source>
        <dbReference type="Proteomes" id="UP001251870"/>
    </source>
</evidence>
<dbReference type="GO" id="GO:0016746">
    <property type="term" value="F:acyltransferase activity"/>
    <property type="evidence" value="ECO:0007669"/>
    <property type="project" value="UniProtKB-KW"/>
</dbReference>
<keyword evidence="1 5" id="KW-0808">Transferase</keyword>
<evidence type="ECO:0000259" key="4">
    <source>
        <dbReference type="PROSITE" id="PS51186"/>
    </source>
</evidence>
<dbReference type="PANTHER" id="PTHR43877:SF1">
    <property type="entry name" value="ACETYLTRANSFERASE"/>
    <property type="match status" value="1"/>
</dbReference>
<dbReference type="InterPro" id="IPR050832">
    <property type="entry name" value="Bact_Acetyltransf"/>
</dbReference>
<dbReference type="InterPro" id="IPR000182">
    <property type="entry name" value="GNAT_dom"/>
</dbReference>
<gene>
    <name evidence="5" type="ORF">RIL96_07570</name>
</gene>
<evidence type="ECO:0000256" key="1">
    <source>
        <dbReference type="ARBA" id="ARBA00022679"/>
    </source>
</evidence>
<feature type="region of interest" description="Disordered" evidence="3">
    <location>
        <begin position="134"/>
        <end position="164"/>
    </location>
</feature>
<keyword evidence="2 5" id="KW-0012">Acyltransferase</keyword>
<protein>
    <submittedName>
        <fullName evidence="5">GNAT family N-acetyltransferase</fullName>
        <ecNumber evidence="5">2.3.1.-</ecNumber>
    </submittedName>
</protein>
<dbReference type="SUPFAM" id="SSF55729">
    <property type="entry name" value="Acyl-CoA N-acyltransferases (Nat)"/>
    <property type="match status" value="1"/>
</dbReference>
<name>A0ABU2DST2_9MICC</name>
<dbReference type="CDD" id="cd04301">
    <property type="entry name" value="NAT_SF"/>
    <property type="match status" value="1"/>
</dbReference>
<evidence type="ECO:0000256" key="2">
    <source>
        <dbReference type="ARBA" id="ARBA00023315"/>
    </source>
</evidence>
<comment type="caution">
    <text evidence="5">The sequence shown here is derived from an EMBL/GenBank/DDBJ whole genome shotgun (WGS) entry which is preliminary data.</text>
</comment>
<dbReference type="EC" id="2.3.1.-" evidence="5"/>
<dbReference type="Proteomes" id="UP001251870">
    <property type="component" value="Unassembled WGS sequence"/>
</dbReference>
<feature type="compositionally biased region" description="Polar residues" evidence="3">
    <location>
        <begin position="150"/>
        <end position="164"/>
    </location>
</feature>
<sequence length="164" mass="18222">MSQTLHASRIRSAAFADLDPRVAYQLWQLRARIFIVEQDCPYMDMDGRDMESDASHLWVERHGTPVGCLRVLKDPDSVRIGRVAVAQEHRGAGLAAELMRAALAQVGEQDCVLDAQSHLTHWYARLGFEPDGPEFLEDGIPHTPMRRRATTGQSTSPDTAGSAR</sequence>